<proteinExistence type="inferred from homology"/>
<feature type="transmembrane region" description="Helical" evidence="7">
    <location>
        <begin position="219"/>
        <end position="239"/>
    </location>
</feature>
<feature type="transmembrane region" description="Helical" evidence="7">
    <location>
        <begin position="465"/>
        <end position="488"/>
    </location>
</feature>
<evidence type="ECO:0000256" key="2">
    <source>
        <dbReference type="ARBA" id="ARBA00022448"/>
    </source>
</evidence>
<keyword evidence="4 7" id="KW-1133">Transmembrane helix</keyword>
<reference evidence="9 10" key="1">
    <citation type="journal article" date="2016" name="Genome Biol. Evol.">
        <title>Gene Family Evolution Reflects Adaptation to Soil Environmental Stressors in the Genome of the Collembolan Orchesella cincta.</title>
        <authorList>
            <person name="Faddeeva-Vakhrusheva A."/>
            <person name="Derks M.F."/>
            <person name="Anvar S.Y."/>
            <person name="Agamennone V."/>
            <person name="Suring W."/>
            <person name="Smit S."/>
            <person name="van Straalen N.M."/>
            <person name="Roelofs D."/>
        </authorList>
    </citation>
    <scope>NUCLEOTIDE SEQUENCE [LARGE SCALE GENOMIC DNA]</scope>
    <source>
        <tissue evidence="9">Mixed pool</tissue>
    </source>
</reference>
<feature type="transmembrane region" description="Helical" evidence="7">
    <location>
        <begin position="188"/>
        <end position="207"/>
    </location>
</feature>
<dbReference type="PROSITE" id="PS50850">
    <property type="entry name" value="MFS"/>
    <property type="match status" value="1"/>
</dbReference>
<gene>
    <name evidence="9" type="ORF">Ocin01_08435</name>
</gene>
<dbReference type="InterPro" id="IPR036259">
    <property type="entry name" value="MFS_trans_sf"/>
</dbReference>
<name>A0A1D2MYY3_ORCCI</name>
<dbReference type="GO" id="GO:0016020">
    <property type="term" value="C:membrane"/>
    <property type="evidence" value="ECO:0007669"/>
    <property type="project" value="UniProtKB-SubCell"/>
</dbReference>
<feature type="transmembrane region" description="Helical" evidence="7">
    <location>
        <begin position="401"/>
        <end position="422"/>
    </location>
</feature>
<feature type="transmembrane region" description="Helical" evidence="7">
    <location>
        <begin position="305"/>
        <end position="327"/>
    </location>
</feature>
<dbReference type="InterPro" id="IPR044770">
    <property type="entry name" value="MFS_spinster-like"/>
</dbReference>
<dbReference type="Pfam" id="PF07690">
    <property type="entry name" value="MFS_1"/>
    <property type="match status" value="1"/>
</dbReference>
<feature type="transmembrane region" description="Helical" evidence="7">
    <location>
        <begin position="125"/>
        <end position="146"/>
    </location>
</feature>
<evidence type="ECO:0000256" key="3">
    <source>
        <dbReference type="ARBA" id="ARBA00022692"/>
    </source>
</evidence>
<keyword evidence="3 7" id="KW-0812">Transmembrane</keyword>
<comment type="similarity">
    <text evidence="6">Belongs to the major facilitator superfamily. Spinster (TC 2.A.1.49) family.</text>
</comment>
<dbReference type="EMBL" id="LJIJ01000370">
    <property type="protein sequence ID" value="ODM98249.1"/>
    <property type="molecule type" value="Genomic_DNA"/>
</dbReference>
<dbReference type="OMA" id="FGSVYFE"/>
<accession>A0A1D2MYY3</accession>
<comment type="caution">
    <text evidence="9">The sequence shown here is derived from an EMBL/GenBank/DDBJ whole genome shotgun (WGS) entry which is preliminary data.</text>
</comment>
<dbReference type="PANTHER" id="PTHR23505">
    <property type="entry name" value="SPINSTER"/>
    <property type="match status" value="1"/>
</dbReference>
<feature type="transmembrane region" description="Helical" evidence="7">
    <location>
        <begin position="96"/>
        <end position="118"/>
    </location>
</feature>
<dbReference type="OrthoDB" id="3639251at2759"/>
<dbReference type="AlphaFoldDB" id="A0A1D2MYY3"/>
<dbReference type="Gene3D" id="1.20.1250.20">
    <property type="entry name" value="MFS general substrate transporter like domains"/>
    <property type="match status" value="1"/>
</dbReference>
<feature type="transmembrane region" description="Helical" evidence="7">
    <location>
        <begin position="373"/>
        <end position="395"/>
    </location>
</feature>
<protein>
    <submittedName>
        <fullName evidence="9">Putative sphingolipid transporter spinster 1</fullName>
    </submittedName>
</protein>
<dbReference type="Proteomes" id="UP000094527">
    <property type="component" value="Unassembled WGS sequence"/>
</dbReference>
<organism evidence="9 10">
    <name type="scientific">Orchesella cincta</name>
    <name type="common">Springtail</name>
    <name type="synonym">Podura cincta</name>
    <dbReference type="NCBI Taxonomy" id="48709"/>
    <lineage>
        <taxon>Eukaryota</taxon>
        <taxon>Metazoa</taxon>
        <taxon>Ecdysozoa</taxon>
        <taxon>Arthropoda</taxon>
        <taxon>Hexapoda</taxon>
        <taxon>Collembola</taxon>
        <taxon>Entomobryomorpha</taxon>
        <taxon>Entomobryoidea</taxon>
        <taxon>Orchesellidae</taxon>
        <taxon>Orchesellinae</taxon>
        <taxon>Orchesella</taxon>
    </lineage>
</organism>
<feature type="transmembrane region" description="Helical" evidence="7">
    <location>
        <begin position="434"/>
        <end position="453"/>
    </location>
</feature>
<evidence type="ECO:0000256" key="7">
    <source>
        <dbReference type="SAM" id="Phobius"/>
    </source>
</evidence>
<keyword evidence="5 7" id="KW-0472">Membrane</keyword>
<dbReference type="CDD" id="cd17328">
    <property type="entry name" value="MFS_spinster_like"/>
    <property type="match status" value="1"/>
</dbReference>
<evidence type="ECO:0000256" key="6">
    <source>
        <dbReference type="ARBA" id="ARBA00024338"/>
    </source>
</evidence>
<feature type="transmembrane region" description="Helical" evidence="7">
    <location>
        <begin position="339"/>
        <end position="361"/>
    </location>
</feature>
<evidence type="ECO:0000259" key="8">
    <source>
        <dbReference type="PROSITE" id="PS50850"/>
    </source>
</evidence>
<dbReference type="STRING" id="48709.A0A1D2MYY3"/>
<sequence length="491" mass="53382">MDGLTCSKFMLPLLMGIYTVGELGHFLIGVVSRDVAQDIGYGDKGCFAIRDVTNSNSKLCRDIENEEGCHLVRVDNGNGSEIQACNWDHNGLGTEYQILAGPSFMACFTIAGVMWGVIADRFNRVHLLGVATVAFSLAISGTAFATQYWHLVLFRMALAAGEAACSPLAAGIIGDVFPQNKRALAMGFFNWGIYIGYGTSFAVGTYITDTTIFDEKWRTSFLISGIPGVIIGILFMLSVTEPRKNKRSFSPSLSEETNSIDKQSATISTISSKNGEIDDKKAYATNPKKLKDENVIIALLKRPEIVLLVVAACIRHSAGFCWGYNSALYFQTYYPDYDAGWWLTGISIGGGAIGSVIGGYLSDRLVNRLGISARALVLAGSQLISTPFTIGLLYLEPPYAFLSLLIGYITSEMWFGVMYAILIELVPANYRSTAVGLALFVINNVGGNLPIVVDPLSSVTDYRTAIAILYPGALLTSSTLFFICWIMLRKK</sequence>
<dbReference type="PANTHER" id="PTHR23505:SF96">
    <property type="entry name" value="LP14756P"/>
    <property type="match status" value="1"/>
</dbReference>
<keyword evidence="2" id="KW-0813">Transport</keyword>
<comment type="subcellular location">
    <subcellularLocation>
        <location evidence="1">Membrane</location>
        <topology evidence="1">Multi-pass membrane protein</topology>
    </subcellularLocation>
</comment>
<dbReference type="GO" id="GO:0022857">
    <property type="term" value="F:transmembrane transporter activity"/>
    <property type="evidence" value="ECO:0007669"/>
    <property type="project" value="InterPro"/>
</dbReference>
<dbReference type="SUPFAM" id="SSF103473">
    <property type="entry name" value="MFS general substrate transporter"/>
    <property type="match status" value="1"/>
</dbReference>
<evidence type="ECO:0000256" key="5">
    <source>
        <dbReference type="ARBA" id="ARBA00023136"/>
    </source>
</evidence>
<evidence type="ECO:0000313" key="9">
    <source>
        <dbReference type="EMBL" id="ODM98249.1"/>
    </source>
</evidence>
<evidence type="ECO:0000256" key="4">
    <source>
        <dbReference type="ARBA" id="ARBA00022989"/>
    </source>
</evidence>
<keyword evidence="10" id="KW-1185">Reference proteome</keyword>
<evidence type="ECO:0000313" key="10">
    <source>
        <dbReference type="Proteomes" id="UP000094527"/>
    </source>
</evidence>
<dbReference type="InterPro" id="IPR020846">
    <property type="entry name" value="MFS_dom"/>
</dbReference>
<dbReference type="InterPro" id="IPR011701">
    <property type="entry name" value="MFS"/>
</dbReference>
<evidence type="ECO:0000256" key="1">
    <source>
        <dbReference type="ARBA" id="ARBA00004141"/>
    </source>
</evidence>
<feature type="domain" description="Major facilitator superfamily (MFS) profile" evidence="8">
    <location>
        <begin position="17"/>
        <end position="490"/>
    </location>
</feature>
<feature type="transmembrane region" description="Helical" evidence="7">
    <location>
        <begin position="152"/>
        <end position="176"/>
    </location>
</feature>